<feature type="transmembrane region" description="Helical" evidence="8">
    <location>
        <begin position="318"/>
        <end position="339"/>
    </location>
</feature>
<evidence type="ECO:0000256" key="3">
    <source>
        <dbReference type="ARBA" id="ARBA00022448"/>
    </source>
</evidence>
<evidence type="ECO:0000256" key="2">
    <source>
        <dbReference type="ARBA" id="ARBA00007935"/>
    </source>
</evidence>
<keyword evidence="4" id="KW-1003">Cell membrane</keyword>
<feature type="transmembrane region" description="Helical" evidence="8">
    <location>
        <begin position="291"/>
        <end position="311"/>
    </location>
</feature>
<comment type="similarity">
    <text evidence="2">Belongs to the binding-protein-dependent transport system permease family. FecCD subfamily.</text>
</comment>
<keyword evidence="3" id="KW-0813">Transport</keyword>
<keyword evidence="5 8" id="KW-0812">Transmembrane</keyword>
<feature type="transmembrane region" description="Helical" evidence="8">
    <location>
        <begin position="251"/>
        <end position="271"/>
    </location>
</feature>
<comment type="subcellular location">
    <subcellularLocation>
        <location evidence="1">Cell membrane</location>
        <topology evidence="1">Multi-pass membrane protein</topology>
    </subcellularLocation>
</comment>
<evidence type="ECO:0000256" key="8">
    <source>
        <dbReference type="SAM" id="Phobius"/>
    </source>
</evidence>
<dbReference type="AlphaFoldDB" id="A0A3E4QP42"/>
<dbReference type="EMBL" id="QSRJ01000013">
    <property type="protein sequence ID" value="RGL08052.1"/>
    <property type="molecule type" value="Genomic_DNA"/>
</dbReference>
<dbReference type="PANTHER" id="PTHR30472">
    <property type="entry name" value="FERRIC ENTEROBACTIN TRANSPORT SYSTEM PERMEASE PROTEIN"/>
    <property type="match status" value="1"/>
</dbReference>
<dbReference type="SUPFAM" id="SSF81345">
    <property type="entry name" value="ABC transporter involved in vitamin B12 uptake, BtuC"/>
    <property type="match status" value="1"/>
</dbReference>
<proteinExistence type="inferred from homology"/>
<dbReference type="GO" id="GO:0033214">
    <property type="term" value="P:siderophore-iron import into cell"/>
    <property type="evidence" value="ECO:0007669"/>
    <property type="project" value="TreeGrafter"/>
</dbReference>
<protein>
    <submittedName>
        <fullName evidence="9">Iron ABC transporter permease</fullName>
    </submittedName>
</protein>
<dbReference type="Pfam" id="PF01032">
    <property type="entry name" value="FecCD"/>
    <property type="match status" value="1"/>
</dbReference>
<sequence length="344" mass="35493">MNLTQPSMHRHSGRRTAIVLAVLGVALTAAIATNVAIGSTDYPPIQIIHILAAGPSPDAASQIIWEIRLPRAIASTLLGGSLALSGLLLQVFFDNPIADPFVLGISSGAKLCVALLMIVVMGAGSVMTTWMSVAAAVTGSLLAMALVLAVSRRVRSRGTLIVAGVMIGYICSAATNFLIAFADDQSIVNLHNWSLGSFSGTSWTDIVAIAPTVAITAVATFVLSKPLGAYQLGEDYAHSVGVSIRAFRSAIVMLSSIMSACTVAFAGPISFVGIAAPHLAKQALGTSKPVAVVPASFLMGALLCSACDLIARMLFSPVELSVSAVTAVLGAPLVIWLMIKKRGL</sequence>
<comment type="caution">
    <text evidence="9">The sequence shown here is derived from an EMBL/GenBank/DDBJ whole genome shotgun (WGS) entry which is preliminary data.</text>
</comment>
<feature type="transmembrane region" description="Helical" evidence="8">
    <location>
        <begin position="160"/>
        <end position="182"/>
    </location>
</feature>
<evidence type="ECO:0000256" key="1">
    <source>
        <dbReference type="ARBA" id="ARBA00004651"/>
    </source>
</evidence>
<dbReference type="InterPro" id="IPR000522">
    <property type="entry name" value="ABC_transptr_permease_BtuC"/>
</dbReference>
<feature type="transmembrane region" description="Helical" evidence="8">
    <location>
        <begin position="100"/>
        <end position="123"/>
    </location>
</feature>
<keyword evidence="6 8" id="KW-1133">Transmembrane helix</keyword>
<evidence type="ECO:0000256" key="7">
    <source>
        <dbReference type="ARBA" id="ARBA00023136"/>
    </source>
</evidence>
<dbReference type="GO" id="GO:0022857">
    <property type="term" value="F:transmembrane transporter activity"/>
    <property type="evidence" value="ECO:0007669"/>
    <property type="project" value="InterPro"/>
</dbReference>
<evidence type="ECO:0000313" key="10">
    <source>
        <dbReference type="Proteomes" id="UP000260943"/>
    </source>
</evidence>
<feature type="transmembrane region" description="Helical" evidence="8">
    <location>
        <begin position="202"/>
        <end position="223"/>
    </location>
</feature>
<evidence type="ECO:0000313" key="9">
    <source>
        <dbReference type="EMBL" id="RGL08052.1"/>
    </source>
</evidence>
<name>A0A3E4QP42_9ACTN</name>
<evidence type="ECO:0000256" key="4">
    <source>
        <dbReference type="ARBA" id="ARBA00022475"/>
    </source>
</evidence>
<dbReference type="PANTHER" id="PTHR30472:SF41">
    <property type="entry name" value="TRANSPORT SYSTEM PERMEASE PROTEIN"/>
    <property type="match status" value="1"/>
</dbReference>
<evidence type="ECO:0000256" key="5">
    <source>
        <dbReference type="ARBA" id="ARBA00022692"/>
    </source>
</evidence>
<gene>
    <name evidence="9" type="ORF">DXC81_09610</name>
</gene>
<dbReference type="Gene3D" id="1.10.3470.10">
    <property type="entry name" value="ABC transporter involved in vitamin B12 uptake, BtuC"/>
    <property type="match status" value="1"/>
</dbReference>
<accession>A0A3E4QP42</accession>
<reference evidence="9 10" key="1">
    <citation type="submission" date="2018-08" db="EMBL/GenBank/DDBJ databases">
        <title>A genome reference for cultivated species of the human gut microbiota.</title>
        <authorList>
            <person name="Zou Y."/>
            <person name="Xue W."/>
            <person name="Luo G."/>
        </authorList>
    </citation>
    <scope>NUCLEOTIDE SEQUENCE [LARGE SCALE GENOMIC DNA]</scope>
    <source>
        <strain evidence="9 10">TF08-14</strain>
    </source>
</reference>
<keyword evidence="7 8" id="KW-0472">Membrane</keyword>
<dbReference type="GO" id="GO:0005886">
    <property type="term" value="C:plasma membrane"/>
    <property type="evidence" value="ECO:0007669"/>
    <property type="project" value="UniProtKB-SubCell"/>
</dbReference>
<dbReference type="CDD" id="cd06550">
    <property type="entry name" value="TM_ABC_iron-siderophores_like"/>
    <property type="match status" value="1"/>
</dbReference>
<feature type="transmembrane region" description="Helical" evidence="8">
    <location>
        <begin position="129"/>
        <end position="148"/>
    </location>
</feature>
<organism evidence="9 10">
    <name type="scientific">Collinsella tanakaei</name>
    <dbReference type="NCBI Taxonomy" id="626935"/>
    <lineage>
        <taxon>Bacteria</taxon>
        <taxon>Bacillati</taxon>
        <taxon>Actinomycetota</taxon>
        <taxon>Coriobacteriia</taxon>
        <taxon>Coriobacteriales</taxon>
        <taxon>Coriobacteriaceae</taxon>
        <taxon>Collinsella</taxon>
    </lineage>
</organism>
<feature type="transmembrane region" description="Helical" evidence="8">
    <location>
        <begin position="72"/>
        <end position="93"/>
    </location>
</feature>
<dbReference type="Proteomes" id="UP000260943">
    <property type="component" value="Unassembled WGS sequence"/>
</dbReference>
<evidence type="ECO:0000256" key="6">
    <source>
        <dbReference type="ARBA" id="ARBA00022989"/>
    </source>
</evidence>
<dbReference type="RefSeq" id="WP_117680195.1">
    <property type="nucleotide sequence ID" value="NZ_QSRJ01000013.1"/>
</dbReference>
<dbReference type="InterPro" id="IPR037294">
    <property type="entry name" value="ABC_BtuC-like"/>
</dbReference>